<reference evidence="5" key="1">
    <citation type="submission" date="2017-04" db="EMBL/GenBank/DDBJ databases">
        <authorList>
            <person name="Varghese N."/>
            <person name="Submissions S."/>
        </authorList>
    </citation>
    <scope>NUCLEOTIDE SEQUENCE [LARGE SCALE GENOMIC DNA]</scope>
    <source>
        <strain evidence="5">DSM 16537</strain>
    </source>
</reference>
<protein>
    <submittedName>
        <fullName evidence="4">3',5'-cyclic AMP phosphodiesterase CpdA</fullName>
    </submittedName>
</protein>
<dbReference type="RefSeq" id="WP_231955433.1">
    <property type="nucleotide sequence ID" value="NZ_LT838813.1"/>
</dbReference>
<dbReference type="InterPro" id="IPR029052">
    <property type="entry name" value="Metallo-depent_PP-like"/>
</dbReference>
<dbReference type="GO" id="GO:0046872">
    <property type="term" value="F:metal ion binding"/>
    <property type="evidence" value="ECO:0007669"/>
    <property type="project" value="InterPro"/>
</dbReference>
<dbReference type="STRING" id="758820.SAMN00777080_0286"/>
<dbReference type="Pfam" id="PF16656">
    <property type="entry name" value="Pur_ac_phosph_N"/>
    <property type="match status" value="1"/>
</dbReference>
<feature type="domain" description="Calcineurin-like phosphoesterase" evidence="2">
    <location>
        <begin position="142"/>
        <end position="336"/>
    </location>
</feature>
<dbReference type="Pfam" id="PF00149">
    <property type="entry name" value="Metallophos"/>
    <property type="match status" value="1"/>
</dbReference>
<dbReference type="InterPro" id="IPR004843">
    <property type="entry name" value="Calcineurin-like_PHP"/>
</dbReference>
<dbReference type="SUPFAM" id="SSF56300">
    <property type="entry name" value="Metallo-dependent phosphatases"/>
    <property type="match status" value="1"/>
</dbReference>
<dbReference type="InterPro" id="IPR015914">
    <property type="entry name" value="PAPs_N"/>
</dbReference>
<dbReference type="InterPro" id="IPR008963">
    <property type="entry name" value="Purple_acid_Pase-like_N"/>
</dbReference>
<dbReference type="SUPFAM" id="SSF49363">
    <property type="entry name" value="Purple acid phosphatase, N-terminal domain"/>
    <property type="match status" value="1"/>
</dbReference>
<feature type="domain" description="Purple acid phosphatase N-terminal" evidence="3">
    <location>
        <begin position="35"/>
        <end position="120"/>
    </location>
</feature>
<keyword evidence="1" id="KW-0732">Signal</keyword>
<dbReference type="PANTHER" id="PTHR22953">
    <property type="entry name" value="ACID PHOSPHATASE RELATED"/>
    <property type="match status" value="1"/>
</dbReference>
<keyword evidence="5" id="KW-1185">Reference proteome</keyword>
<organism evidence="4 5">
    <name type="scientific">Aquiflexum balticum DSM 16537</name>
    <dbReference type="NCBI Taxonomy" id="758820"/>
    <lineage>
        <taxon>Bacteria</taxon>
        <taxon>Pseudomonadati</taxon>
        <taxon>Bacteroidota</taxon>
        <taxon>Cytophagia</taxon>
        <taxon>Cytophagales</taxon>
        <taxon>Cyclobacteriaceae</taxon>
        <taxon>Aquiflexum</taxon>
    </lineage>
</organism>
<sequence>MVKLIQFPCLIYFKKIIFLLAIVLIAKEGFAQSEPHSFYLTWTSDPTTTMDVDWHMDELNPSTLYFRRKGTEKWHSFDSDVYPYPFSPRYIHRVGIQGLRPDTDYELRFAESDSIYFFRTLPKNLNKRSLKIAIGGDSMHQKEWLEKTNRAVTAQDPDFVIIGGDMAYENGLADNIQRIYDWFDAYKNTLVTADKRIIPCIVAVGNHEVVGGYYTKHEGYVQNDEFRARIAPYFYSLFSFPGQPGFNVLDFGKYLSLIILDTEHSNPIPGVQTDWLINTLKEREKVNHKIPIYHVPAYPSVREYKGSVQTLVRETWTPIFDANGVEIAFENHDHAYKRTFPIKNMEVNESGIIYIGDGSYGVTPRNIHPVDSTWYLNKAQSIRAFTLLTLAENSWSFVSIDEDGNVIDSFPENALLMRKED</sequence>
<dbReference type="Gene3D" id="2.60.40.380">
    <property type="entry name" value="Purple acid phosphatase-like, N-terminal"/>
    <property type="match status" value="1"/>
</dbReference>
<dbReference type="PANTHER" id="PTHR22953:SF153">
    <property type="entry name" value="PURPLE ACID PHOSPHATASE"/>
    <property type="match status" value="1"/>
</dbReference>
<evidence type="ECO:0000259" key="2">
    <source>
        <dbReference type="Pfam" id="PF00149"/>
    </source>
</evidence>
<accession>A0A1W2GYH0</accession>
<dbReference type="AlphaFoldDB" id="A0A1W2GYH0"/>
<dbReference type="InterPro" id="IPR039331">
    <property type="entry name" value="PAPs-like"/>
</dbReference>
<evidence type="ECO:0000313" key="5">
    <source>
        <dbReference type="Proteomes" id="UP000192333"/>
    </source>
</evidence>
<dbReference type="EMBL" id="LT838813">
    <property type="protein sequence ID" value="SMD41755.1"/>
    <property type="molecule type" value="Genomic_DNA"/>
</dbReference>
<evidence type="ECO:0000256" key="1">
    <source>
        <dbReference type="ARBA" id="ARBA00022729"/>
    </source>
</evidence>
<name>A0A1W2GYH0_9BACT</name>
<evidence type="ECO:0000313" key="4">
    <source>
        <dbReference type="EMBL" id="SMD41755.1"/>
    </source>
</evidence>
<dbReference type="GO" id="GO:0003993">
    <property type="term" value="F:acid phosphatase activity"/>
    <property type="evidence" value="ECO:0007669"/>
    <property type="project" value="InterPro"/>
</dbReference>
<evidence type="ECO:0000259" key="3">
    <source>
        <dbReference type="Pfam" id="PF16656"/>
    </source>
</evidence>
<proteinExistence type="predicted"/>
<dbReference type="Proteomes" id="UP000192333">
    <property type="component" value="Chromosome I"/>
</dbReference>
<dbReference type="Gene3D" id="3.60.21.10">
    <property type="match status" value="1"/>
</dbReference>
<gene>
    <name evidence="4" type="ORF">SAMN00777080_0286</name>
</gene>